<dbReference type="AlphaFoldDB" id="A0AAC9IER0"/>
<accession>A0AAC9IER0</accession>
<name>A0AAC9IER0_9BACI</name>
<gene>
    <name evidence="1" type="ORF">BK049_05240</name>
</gene>
<dbReference type="Proteomes" id="UP000177709">
    <property type="component" value="Chromosome"/>
</dbReference>
<proteinExistence type="predicted"/>
<protein>
    <submittedName>
        <fullName evidence="1">Uncharacterized protein</fullName>
    </submittedName>
</protein>
<evidence type="ECO:0000313" key="1">
    <source>
        <dbReference type="EMBL" id="AOZ88160.1"/>
    </source>
</evidence>
<sequence length="110" mass="12499">MGIPTHENKFVKSCLRCKREINDLQEDHVYCTKCASPLRNECTATDHFTDGQGVSFHSGDDIYILEPDNAFCPKCGSESLFNQRGLIDVEYPRAEVVRQQIITSDEDLPF</sequence>
<dbReference type="EMBL" id="CP017786">
    <property type="protein sequence ID" value="AOZ88160.1"/>
    <property type="molecule type" value="Genomic_DNA"/>
</dbReference>
<dbReference type="RefSeq" id="WP_071168015.1">
    <property type="nucleotide sequence ID" value="NZ_CP017786.1"/>
</dbReference>
<reference evidence="1 2" key="1">
    <citation type="submission" date="2016-10" db="EMBL/GenBank/DDBJ databases">
        <title>Whole genome sequence of hyper active fibrinolysis bacterium Bacillus pumilus strain VV3 isolated from fermented rice.</title>
        <authorList>
            <person name="Mariadas V.A."/>
            <person name="Vijayaraghavan P."/>
            <person name="Dhandapani V."/>
        </authorList>
    </citation>
    <scope>NUCLEOTIDE SEQUENCE [LARGE SCALE GENOMIC DNA]</scope>
    <source>
        <strain evidence="1 2">VV3</strain>
    </source>
</reference>
<evidence type="ECO:0000313" key="2">
    <source>
        <dbReference type="Proteomes" id="UP000177709"/>
    </source>
</evidence>
<organism evidence="1 2">
    <name type="scientific">Bacillus xiamenensis</name>
    <dbReference type="NCBI Taxonomy" id="1178537"/>
    <lineage>
        <taxon>Bacteria</taxon>
        <taxon>Bacillati</taxon>
        <taxon>Bacillota</taxon>
        <taxon>Bacilli</taxon>
        <taxon>Bacillales</taxon>
        <taxon>Bacillaceae</taxon>
        <taxon>Bacillus</taxon>
    </lineage>
</organism>
<dbReference type="KEGG" id="bxi:BK049_05240"/>